<dbReference type="AlphaFoldDB" id="A0A2H0N4G7"/>
<evidence type="ECO:0000313" key="2">
    <source>
        <dbReference type="Proteomes" id="UP000229600"/>
    </source>
</evidence>
<comment type="caution">
    <text evidence="1">The sequence shown here is derived from an EMBL/GenBank/DDBJ whole genome shotgun (WGS) entry which is preliminary data.</text>
</comment>
<organism evidence="1 2">
    <name type="scientific">Candidatus Magasanikbacteria bacterium CG11_big_fil_rev_8_21_14_0_20_39_34</name>
    <dbReference type="NCBI Taxonomy" id="1974653"/>
    <lineage>
        <taxon>Bacteria</taxon>
        <taxon>Candidatus Magasanikiibacteriota</taxon>
    </lineage>
</organism>
<reference evidence="1 2" key="1">
    <citation type="submission" date="2017-09" db="EMBL/GenBank/DDBJ databases">
        <title>Depth-based differentiation of microbial function through sediment-hosted aquifers and enrichment of novel symbionts in the deep terrestrial subsurface.</title>
        <authorList>
            <person name="Probst A.J."/>
            <person name="Ladd B."/>
            <person name="Jarett J.K."/>
            <person name="Geller-Mcgrath D.E."/>
            <person name="Sieber C.M."/>
            <person name="Emerson J.B."/>
            <person name="Anantharaman K."/>
            <person name="Thomas B.C."/>
            <person name="Malmstrom R."/>
            <person name="Stieglmeier M."/>
            <person name="Klingl A."/>
            <person name="Woyke T."/>
            <person name="Ryan C.M."/>
            <person name="Banfield J.F."/>
        </authorList>
    </citation>
    <scope>NUCLEOTIDE SEQUENCE [LARGE SCALE GENOMIC DNA]</scope>
    <source>
        <strain evidence="1">CG11_big_fil_rev_8_21_14_0_20_39_34</strain>
    </source>
</reference>
<sequence length="110" mass="12515">MTFTVKGPFLVADLTQNKELYESIPVGSHGEEEVKKKEKTKEHKHTFLSLYKSKALDLFYGDVYISLPERALTLVLPGVKHSWVSKRNCGDVSSVDTRHRKQVIQPLMSV</sequence>
<evidence type="ECO:0000313" key="1">
    <source>
        <dbReference type="EMBL" id="PIR03783.1"/>
    </source>
</evidence>
<accession>A0A2H0N4G7</accession>
<name>A0A2H0N4G7_9BACT</name>
<protein>
    <recommendedName>
        <fullName evidence="3">AraC-type arabinose-binding/dimerisation domain-containing protein</fullName>
    </recommendedName>
</protein>
<proteinExistence type="predicted"/>
<dbReference type="EMBL" id="PCWN01000008">
    <property type="protein sequence ID" value="PIR03783.1"/>
    <property type="molecule type" value="Genomic_DNA"/>
</dbReference>
<dbReference type="Proteomes" id="UP000229600">
    <property type="component" value="Unassembled WGS sequence"/>
</dbReference>
<evidence type="ECO:0008006" key="3">
    <source>
        <dbReference type="Google" id="ProtNLM"/>
    </source>
</evidence>
<gene>
    <name evidence="1" type="ORF">COV59_03870</name>
</gene>